<accession>Q7MC97</accession>
<dbReference type="AlphaFoldDB" id="Q7MC97"/>
<evidence type="ECO:0000313" key="2">
    <source>
        <dbReference type="Proteomes" id="UP000002675"/>
    </source>
</evidence>
<sequence>MCEKSWRNNTGHFPHSLDKTKPSAQRLAFVLSACHSPEWESPQGSFFPISLYILNFRMLQ</sequence>
<protein>
    <submittedName>
        <fullName evidence="1">Uncharacterized protein</fullName>
    </submittedName>
</protein>
<name>Q7MC97_VIBVY</name>
<gene>
    <name evidence="1" type="ordered locus">VVA1490</name>
</gene>
<dbReference type="HOGENOM" id="CLU_2940687_0_0_6"/>
<dbReference type="EMBL" id="BA000038">
    <property type="protein sequence ID" value="BAC97516.1"/>
    <property type="molecule type" value="Genomic_DNA"/>
</dbReference>
<dbReference type="KEGG" id="vvy:VVA1490"/>
<reference evidence="1 2" key="1">
    <citation type="journal article" date="2003" name="Genome Res.">
        <title>Comparative genome analysis of Vibrio vulnificus, a marine pathogen.</title>
        <authorList>
            <person name="Chen C.Y."/>
            <person name="Wu K.M."/>
            <person name="Chang Y.C."/>
            <person name="Chang C.H."/>
            <person name="Tsai H.C."/>
            <person name="Liao T.L."/>
            <person name="Liu Y.M."/>
            <person name="Chen H.J."/>
            <person name="Shen A.B."/>
            <person name="Li J.C."/>
            <person name="Su T.L."/>
            <person name="Shao C.P."/>
            <person name="Lee C.T."/>
            <person name="Hor L.I."/>
            <person name="Tsai S.F."/>
        </authorList>
    </citation>
    <scope>NUCLEOTIDE SEQUENCE [LARGE SCALE GENOMIC DNA]</scope>
    <source>
        <strain evidence="1 2">YJ016</strain>
    </source>
</reference>
<proteinExistence type="predicted"/>
<evidence type="ECO:0000313" key="1">
    <source>
        <dbReference type="EMBL" id="BAC97516.1"/>
    </source>
</evidence>
<organism evidence="1 2">
    <name type="scientific">Vibrio vulnificus (strain YJ016)</name>
    <dbReference type="NCBI Taxonomy" id="196600"/>
    <lineage>
        <taxon>Bacteria</taxon>
        <taxon>Pseudomonadati</taxon>
        <taxon>Pseudomonadota</taxon>
        <taxon>Gammaproteobacteria</taxon>
        <taxon>Vibrionales</taxon>
        <taxon>Vibrionaceae</taxon>
        <taxon>Vibrio</taxon>
    </lineage>
</organism>
<dbReference type="Proteomes" id="UP000002675">
    <property type="component" value="Chromosome II"/>
</dbReference>